<dbReference type="Proteomes" id="UP001367508">
    <property type="component" value="Unassembled WGS sequence"/>
</dbReference>
<evidence type="ECO:0000313" key="2">
    <source>
        <dbReference type="Proteomes" id="UP001367508"/>
    </source>
</evidence>
<evidence type="ECO:0000313" key="1">
    <source>
        <dbReference type="EMBL" id="KAK7358246.1"/>
    </source>
</evidence>
<gene>
    <name evidence="1" type="ORF">VNO77_00172</name>
</gene>
<organism evidence="1 2">
    <name type="scientific">Canavalia gladiata</name>
    <name type="common">Sword bean</name>
    <name type="synonym">Dolichos gladiatus</name>
    <dbReference type="NCBI Taxonomy" id="3824"/>
    <lineage>
        <taxon>Eukaryota</taxon>
        <taxon>Viridiplantae</taxon>
        <taxon>Streptophyta</taxon>
        <taxon>Embryophyta</taxon>
        <taxon>Tracheophyta</taxon>
        <taxon>Spermatophyta</taxon>
        <taxon>Magnoliopsida</taxon>
        <taxon>eudicotyledons</taxon>
        <taxon>Gunneridae</taxon>
        <taxon>Pentapetalae</taxon>
        <taxon>rosids</taxon>
        <taxon>fabids</taxon>
        <taxon>Fabales</taxon>
        <taxon>Fabaceae</taxon>
        <taxon>Papilionoideae</taxon>
        <taxon>50 kb inversion clade</taxon>
        <taxon>NPAAA clade</taxon>
        <taxon>indigoferoid/millettioid clade</taxon>
        <taxon>Phaseoleae</taxon>
        <taxon>Canavalia</taxon>
    </lineage>
</organism>
<dbReference type="EMBL" id="JAYMYQ010000001">
    <property type="protein sequence ID" value="KAK7358246.1"/>
    <property type="molecule type" value="Genomic_DNA"/>
</dbReference>
<reference evidence="1 2" key="1">
    <citation type="submission" date="2024-01" db="EMBL/GenBank/DDBJ databases">
        <title>The genomes of 5 underutilized Papilionoideae crops provide insights into root nodulation and disease resistanc.</title>
        <authorList>
            <person name="Jiang F."/>
        </authorList>
    </citation>
    <scope>NUCLEOTIDE SEQUENCE [LARGE SCALE GENOMIC DNA]</scope>
    <source>
        <strain evidence="1">LVBAO_FW01</strain>
        <tissue evidence="1">Leaves</tissue>
    </source>
</reference>
<keyword evidence="2" id="KW-1185">Reference proteome</keyword>
<dbReference type="AlphaFoldDB" id="A0AAN9MPK3"/>
<proteinExistence type="predicted"/>
<protein>
    <submittedName>
        <fullName evidence="1">Uncharacterized protein</fullName>
    </submittedName>
</protein>
<name>A0AAN9MPK3_CANGL</name>
<sequence>MVGRYSTILGKSKQWAVVVPSKEKKSERALSYKDFCHCLVMCHHKNTSLQLYIRLSVSTSDQKANFILPLRIRFCMSYTIAPMMALPLHKCDQPHCRIWR</sequence>
<accession>A0AAN9MPK3</accession>
<comment type="caution">
    <text evidence="1">The sequence shown here is derived from an EMBL/GenBank/DDBJ whole genome shotgun (WGS) entry which is preliminary data.</text>
</comment>